<dbReference type="GO" id="GO:0032259">
    <property type="term" value="P:methylation"/>
    <property type="evidence" value="ECO:0007669"/>
    <property type="project" value="UniProtKB-KW"/>
</dbReference>
<dbReference type="PANTHER" id="PTHR42942:SF1">
    <property type="entry name" value="ALKYLTRANSFERASE-LIKE PROTEIN 1"/>
    <property type="match status" value="1"/>
</dbReference>
<dbReference type="RefSeq" id="WP_117330830.1">
    <property type="nucleotide sequence ID" value="NZ_QUWK01000009.1"/>
</dbReference>
<dbReference type="InterPro" id="IPR036217">
    <property type="entry name" value="MethylDNA_cys_MeTrfase_DNAb"/>
</dbReference>
<dbReference type="InterPro" id="IPR036388">
    <property type="entry name" value="WH-like_DNA-bd_sf"/>
</dbReference>
<keyword evidence="1" id="KW-0227">DNA damage</keyword>
<gene>
    <name evidence="3" type="ORF">DYP60_09850</name>
</gene>
<keyword evidence="4" id="KW-1185">Reference proteome</keyword>
<dbReference type="Proteomes" id="UP000264002">
    <property type="component" value="Unassembled WGS sequence"/>
</dbReference>
<keyword evidence="3" id="KW-0489">Methyltransferase</keyword>
<evidence type="ECO:0000259" key="2">
    <source>
        <dbReference type="Pfam" id="PF01035"/>
    </source>
</evidence>
<dbReference type="CDD" id="cd06445">
    <property type="entry name" value="ATase"/>
    <property type="match status" value="1"/>
</dbReference>
<name>A0A372MFD6_9SPIR</name>
<dbReference type="Pfam" id="PF01035">
    <property type="entry name" value="DNA_binding_1"/>
    <property type="match status" value="1"/>
</dbReference>
<keyword evidence="3" id="KW-0808">Transferase</keyword>
<accession>A0A372MFD6</accession>
<dbReference type="GO" id="GO:0008168">
    <property type="term" value="F:methyltransferase activity"/>
    <property type="evidence" value="ECO:0007669"/>
    <property type="project" value="UniProtKB-KW"/>
</dbReference>
<dbReference type="EMBL" id="QUWK01000009">
    <property type="protein sequence ID" value="RFU94492.1"/>
    <property type="molecule type" value="Genomic_DNA"/>
</dbReference>
<dbReference type="InterPro" id="IPR014048">
    <property type="entry name" value="MethylDNA_cys_MeTrfase_DNA-bd"/>
</dbReference>
<reference evidence="4" key="1">
    <citation type="submission" date="2018-08" db="EMBL/GenBank/DDBJ databases">
        <authorList>
            <person name="Grouzdev D.S."/>
            <person name="Krutkina M.S."/>
        </authorList>
    </citation>
    <scope>NUCLEOTIDE SEQUENCE [LARGE SCALE GENOMIC DNA]</scope>
    <source>
        <strain evidence="4">4-11</strain>
    </source>
</reference>
<comment type="caution">
    <text evidence="3">The sequence shown here is derived from an EMBL/GenBank/DDBJ whole genome shotgun (WGS) entry which is preliminary data.</text>
</comment>
<dbReference type="SUPFAM" id="SSF46767">
    <property type="entry name" value="Methylated DNA-protein cysteine methyltransferase, C-terminal domain"/>
    <property type="match status" value="1"/>
</dbReference>
<dbReference type="Gene3D" id="1.10.10.10">
    <property type="entry name" value="Winged helix-like DNA-binding domain superfamily/Winged helix DNA-binding domain"/>
    <property type="match status" value="1"/>
</dbReference>
<dbReference type="AlphaFoldDB" id="A0A372MFD6"/>
<reference evidence="3 4" key="2">
    <citation type="submission" date="2018-09" db="EMBL/GenBank/DDBJ databases">
        <title>Genome of Sphaerochaeta halotolerans strain 4-11.</title>
        <authorList>
            <person name="Nazina T.N."/>
            <person name="Sokolova D.S."/>
        </authorList>
    </citation>
    <scope>NUCLEOTIDE SEQUENCE [LARGE SCALE GENOMIC DNA]</scope>
    <source>
        <strain evidence="3 4">4-11</strain>
    </source>
</reference>
<dbReference type="PANTHER" id="PTHR42942">
    <property type="entry name" value="6-O-METHYLGUANINE DNA METHYLTRANSFERASE"/>
    <property type="match status" value="1"/>
</dbReference>
<feature type="domain" description="Methylated-DNA-[protein]-cysteine S-methyltransferase DNA binding" evidence="2">
    <location>
        <begin position="5"/>
        <end position="81"/>
    </location>
</feature>
<sequence>MNHSFYSQVYNIVGRIPEGMVASYGQIACMLDSPRNARVVGWAMRQCPADLPWHRVVRSDGSLASKDFYEFQRVMLESEGVEFLPGGTIRMETYQWIPDFHV</sequence>
<proteinExistence type="predicted"/>
<organism evidence="3 4">
    <name type="scientific">Sphaerochaeta halotolerans</name>
    <dbReference type="NCBI Taxonomy" id="2293840"/>
    <lineage>
        <taxon>Bacteria</taxon>
        <taxon>Pseudomonadati</taxon>
        <taxon>Spirochaetota</taxon>
        <taxon>Spirochaetia</taxon>
        <taxon>Spirochaetales</taxon>
        <taxon>Sphaerochaetaceae</taxon>
        <taxon>Sphaerochaeta</taxon>
    </lineage>
</organism>
<evidence type="ECO:0000313" key="3">
    <source>
        <dbReference type="EMBL" id="RFU94492.1"/>
    </source>
</evidence>
<dbReference type="GO" id="GO:0006281">
    <property type="term" value="P:DNA repair"/>
    <property type="evidence" value="ECO:0007669"/>
    <property type="project" value="InterPro"/>
</dbReference>
<protein>
    <submittedName>
        <fullName evidence="3">Cysteine methyltransferase</fullName>
    </submittedName>
</protein>
<evidence type="ECO:0000313" key="4">
    <source>
        <dbReference type="Proteomes" id="UP000264002"/>
    </source>
</evidence>
<evidence type="ECO:0000256" key="1">
    <source>
        <dbReference type="ARBA" id="ARBA00022763"/>
    </source>
</evidence>
<dbReference type="InterPro" id="IPR052520">
    <property type="entry name" value="ATL_DNA_repair"/>
</dbReference>